<dbReference type="SUPFAM" id="SSF53850">
    <property type="entry name" value="Periplasmic binding protein-like II"/>
    <property type="match status" value="1"/>
</dbReference>
<dbReference type="PANTHER" id="PTHR38834:SF3">
    <property type="entry name" value="SOLUTE-BINDING PROTEIN FAMILY 3_N-TERMINAL DOMAIN-CONTAINING PROTEIN"/>
    <property type="match status" value="1"/>
</dbReference>
<dbReference type="Pfam" id="PF00497">
    <property type="entry name" value="SBP_bac_3"/>
    <property type="match status" value="1"/>
</dbReference>
<sequence length="242" mass="27705">MPVLLFLLLLFISTFSVNAEQIKVVTESAFPLSYQKDGKITGAATDVVKATLDSVGLDYQIEIYPWARAYKKALMDENTLIYSMARTSSRENQFKWVGQIVPIKYHFMKLKSRSDIEVTSLDQAKKYKIGVVIEDVRHQYLRGENFTELQVVSSNEQNLAKLFKKRIDMFPISQLGLATLCNNANFDCSNLDKVYELSDLSNGLYMAYSKSTSDEIVNKTKNSLIQLKEQGIYNHFMDEFLK</sequence>
<evidence type="ECO:0000259" key="2">
    <source>
        <dbReference type="Pfam" id="PF00497"/>
    </source>
</evidence>
<feature type="chain" id="PRO_5045867306" description="Solute-binding protein family 3/N-terminal domain-containing protein" evidence="1">
    <location>
        <begin position="20"/>
        <end position="242"/>
    </location>
</feature>
<dbReference type="Gene3D" id="3.40.190.10">
    <property type="entry name" value="Periplasmic binding protein-like II"/>
    <property type="match status" value="2"/>
</dbReference>
<evidence type="ECO:0000313" key="3">
    <source>
        <dbReference type="EMBL" id="GLS92385.1"/>
    </source>
</evidence>
<evidence type="ECO:0000256" key="1">
    <source>
        <dbReference type="SAM" id="SignalP"/>
    </source>
</evidence>
<keyword evidence="1" id="KW-0732">Signal</keyword>
<dbReference type="InterPro" id="IPR001638">
    <property type="entry name" value="Solute-binding_3/MltF_N"/>
</dbReference>
<gene>
    <name evidence="3" type="ORF">GCM10007916_34560</name>
</gene>
<name>A0ABQ6E5I4_9GAMM</name>
<comment type="caution">
    <text evidence="3">The sequence shown here is derived from an EMBL/GenBank/DDBJ whole genome shotgun (WGS) entry which is preliminary data.</text>
</comment>
<dbReference type="Proteomes" id="UP001157353">
    <property type="component" value="Unassembled WGS sequence"/>
</dbReference>
<reference evidence="4" key="1">
    <citation type="journal article" date="2019" name="Int. J. Syst. Evol. Microbiol.">
        <title>The Global Catalogue of Microorganisms (GCM) 10K type strain sequencing project: providing services to taxonomists for standard genome sequencing and annotation.</title>
        <authorList>
            <consortium name="The Broad Institute Genomics Platform"/>
            <consortium name="The Broad Institute Genome Sequencing Center for Infectious Disease"/>
            <person name="Wu L."/>
            <person name="Ma J."/>
        </authorList>
    </citation>
    <scope>NUCLEOTIDE SEQUENCE [LARGE SCALE GENOMIC DNA]</scope>
    <source>
        <strain evidence="4">NBRC 103166</strain>
    </source>
</reference>
<dbReference type="EMBL" id="BSPQ01000021">
    <property type="protein sequence ID" value="GLS92385.1"/>
    <property type="molecule type" value="Genomic_DNA"/>
</dbReference>
<organism evidence="3 4">
    <name type="scientific">Psychromonas marina</name>
    <dbReference type="NCBI Taxonomy" id="88364"/>
    <lineage>
        <taxon>Bacteria</taxon>
        <taxon>Pseudomonadati</taxon>
        <taxon>Pseudomonadota</taxon>
        <taxon>Gammaproteobacteria</taxon>
        <taxon>Alteromonadales</taxon>
        <taxon>Psychromonadaceae</taxon>
        <taxon>Psychromonas</taxon>
    </lineage>
</organism>
<dbReference type="RefSeq" id="WP_284205487.1">
    <property type="nucleotide sequence ID" value="NZ_BSPQ01000021.1"/>
</dbReference>
<feature type="domain" description="Solute-binding protein family 3/N-terminal" evidence="2">
    <location>
        <begin position="23"/>
        <end position="240"/>
    </location>
</feature>
<keyword evidence="4" id="KW-1185">Reference proteome</keyword>
<protein>
    <recommendedName>
        <fullName evidence="2">Solute-binding protein family 3/N-terminal domain-containing protein</fullName>
    </recommendedName>
</protein>
<dbReference type="PANTHER" id="PTHR38834">
    <property type="entry name" value="PERIPLASMIC SUBSTRATE BINDING PROTEIN FAMILY 3"/>
    <property type="match status" value="1"/>
</dbReference>
<accession>A0ABQ6E5I4</accession>
<proteinExistence type="predicted"/>
<feature type="signal peptide" evidence="1">
    <location>
        <begin position="1"/>
        <end position="19"/>
    </location>
</feature>
<evidence type="ECO:0000313" key="4">
    <source>
        <dbReference type="Proteomes" id="UP001157353"/>
    </source>
</evidence>